<evidence type="ECO:0000256" key="1">
    <source>
        <dbReference type="SAM" id="MobiDB-lite"/>
    </source>
</evidence>
<comment type="caution">
    <text evidence="2">The sequence shown here is derived from an EMBL/GenBank/DDBJ whole genome shotgun (WGS) entry which is preliminary data.</text>
</comment>
<evidence type="ECO:0000313" key="2">
    <source>
        <dbReference type="EMBL" id="GAA1688622.1"/>
    </source>
</evidence>
<proteinExistence type="predicted"/>
<accession>A0ABP4TIB5</accession>
<dbReference type="EMBL" id="BAAAMU010000161">
    <property type="protein sequence ID" value="GAA1688622.1"/>
    <property type="molecule type" value="Genomic_DNA"/>
</dbReference>
<dbReference type="Proteomes" id="UP001500064">
    <property type="component" value="Unassembled WGS sequence"/>
</dbReference>
<feature type="compositionally biased region" description="Basic and acidic residues" evidence="1">
    <location>
        <begin position="118"/>
        <end position="133"/>
    </location>
</feature>
<organism evidence="2 3">
    <name type="scientific">Nonomuraea maheshkhaliensis</name>
    <dbReference type="NCBI Taxonomy" id="419590"/>
    <lineage>
        <taxon>Bacteria</taxon>
        <taxon>Bacillati</taxon>
        <taxon>Actinomycetota</taxon>
        <taxon>Actinomycetes</taxon>
        <taxon>Streptosporangiales</taxon>
        <taxon>Streptosporangiaceae</taxon>
        <taxon>Nonomuraea</taxon>
    </lineage>
</organism>
<protein>
    <submittedName>
        <fullName evidence="2">Uncharacterized protein</fullName>
    </submittedName>
</protein>
<name>A0ABP4TIB5_9ACTN</name>
<sequence length="145" mass="16365">MNTRIPQSRAPRHGLFAALALTGAAATAMLLPLGMGVASANAGFSTVQAGGPPAPSKPVYKPRYVPREKPILRNPHYRPPRIDVIVDNRNHSRNRNPRHHFERHHDVVKPTPVKTVKPVKEEPVKDEVKPDKWDDGNWWWPEELD</sequence>
<feature type="region of interest" description="Disordered" evidence="1">
    <location>
        <begin position="88"/>
        <end position="133"/>
    </location>
</feature>
<feature type="compositionally biased region" description="Basic residues" evidence="1">
    <location>
        <begin position="91"/>
        <end position="102"/>
    </location>
</feature>
<keyword evidence="3" id="KW-1185">Reference proteome</keyword>
<reference evidence="3" key="1">
    <citation type="journal article" date="2019" name="Int. J. Syst. Evol. Microbiol.">
        <title>The Global Catalogue of Microorganisms (GCM) 10K type strain sequencing project: providing services to taxonomists for standard genome sequencing and annotation.</title>
        <authorList>
            <consortium name="The Broad Institute Genomics Platform"/>
            <consortium name="The Broad Institute Genome Sequencing Center for Infectious Disease"/>
            <person name="Wu L."/>
            <person name="Ma J."/>
        </authorList>
    </citation>
    <scope>NUCLEOTIDE SEQUENCE [LARGE SCALE GENOMIC DNA]</scope>
    <source>
        <strain evidence="3">JCM 13929</strain>
    </source>
</reference>
<evidence type="ECO:0000313" key="3">
    <source>
        <dbReference type="Proteomes" id="UP001500064"/>
    </source>
</evidence>
<gene>
    <name evidence="2" type="ORF">GCM10009733_101470</name>
</gene>